<dbReference type="EMBL" id="JAGETQ010000026">
    <property type="protein sequence ID" value="MBO1916052.1"/>
    <property type="molecule type" value="Genomic_DNA"/>
</dbReference>
<name>A0A939NF85_PRORE</name>
<comment type="caution">
    <text evidence="1">The sequence shown here is derived from an EMBL/GenBank/DDBJ whole genome shotgun (WGS) entry which is preliminary data.</text>
</comment>
<gene>
    <name evidence="1" type="ORF">J4727_06900</name>
</gene>
<evidence type="ECO:0000313" key="1">
    <source>
        <dbReference type="EMBL" id="MBO1916052.1"/>
    </source>
</evidence>
<proteinExistence type="predicted"/>
<dbReference type="Proteomes" id="UP000664477">
    <property type="component" value="Unassembled WGS sequence"/>
</dbReference>
<accession>A0A939NF85</accession>
<dbReference type="AlphaFoldDB" id="A0A939NF85"/>
<reference evidence="1" key="1">
    <citation type="submission" date="2021-03" db="EMBL/GenBank/DDBJ databases">
        <title>Molecular epidemiology and mechanisms of colistin and carbapenem resistance in Enterobacteriaceae from clinical isolates, the environment and porcine samples in Pretoria, South Africa.</title>
        <authorList>
            <person name="Bogoshi D."/>
            <person name="Mbelle N.M."/>
            <person name="Naidoo V."/>
            <person name="Osei Sekyere J."/>
        </authorList>
    </citation>
    <scope>NUCLEOTIDE SEQUENCE</scope>
    <source>
        <strain evidence="1">C052</strain>
    </source>
</reference>
<protein>
    <submittedName>
        <fullName evidence="1">Uncharacterized protein</fullName>
    </submittedName>
</protein>
<sequence>MVLDIEYQLVEKKALFAYPAGTPVASLPKQDTVSASWIDYLASQQQNLMQPSRQRVQDALGYYDSA</sequence>
<evidence type="ECO:0000313" key="2">
    <source>
        <dbReference type="Proteomes" id="UP000664477"/>
    </source>
</evidence>
<organism evidence="1 2">
    <name type="scientific">Providencia rettgeri</name>
    <dbReference type="NCBI Taxonomy" id="587"/>
    <lineage>
        <taxon>Bacteria</taxon>
        <taxon>Pseudomonadati</taxon>
        <taxon>Pseudomonadota</taxon>
        <taxon>Gammaproteobacteria</taxon>
        <taxon>Enterobacterales</taxon>
        <taxon>Morganellaceae</taxon>
        <taxon>Providencia</taxon>
    </lineage>
</organism>